<reference evidence="5" key="1">
    <citation type="submission" date="2019-01" db="EMBL/GenBank/DDBJ databases">
        <title>Cytophagaceae bacterium strain CAR-16.</title>
        <authorList>
            <person name="Chen W.-M."/>
        </authorList>
    </citation>
    <scope>NUCLEOTIDE SEQUENCE [LARGE SCALE GENOMIC DNA]</scope>
    <source>
        <strain evidence="5">WWJ-16</strain>
    </source>
</reference>
<comment type="caution">
    <text evidence="4">The sequence shown here is derived from an EMBL/GenBank/DDBJ whole genome shotgun (WGS) entry which is preliminary data.</text>
</comment>
<dbReference type="EMBL" id="SBKN01000004">
    <property type="protein sequence ID" value="RXR22608.1"/>
    <property type="molecule type" value="Genomic_DNA"/>
</dbReference>
<dbReference type="InterPro" id="IPR026444">
    <property type="entry name" value="Secre_tail"/>
</dbReference>
<keyword evidence="1 2" id="KW-0732">Signal</keyword>
<dbReference type="RefSeq" id="WP_129461493.1">
    <property type="nucleotide sequence ID" value="NZ_SBKN01000004.1"/>
</dbReference>
<sequence>MKKNYLISSMTALLLSWGGFAQVTNGDFEVVKENFLPSNWGMDFVQMISINPTTGETEMDQIQYPWCIPSFVFSTTESQAGQYAMELSNGFNVTRNEAIMAQASIFNNPELDSPGWNAGVPIEPGANVTLLGLYYKFLPAGNETGEAKITVLNNQGEEIGSTTIDLVPTGNNFEYLYSFIPFNTGSTPSYMYITLKTAKEGQTPVFGTRLVVDNVVTNFAALDNVVIDPIASPKFAVISEVVNGQLEIRPGDLVGLVTYNLFDTTGKRVRTNTMESSGPYLYTLDISDLESGTYILTAQDAHQMITQKIIKK</sequence>
<name>A0A4Q1K9S7_9FLAO</name>
<accession>A0A4Q1K9S7</accession>
<keyword evidence="5" id="KW-1185">Reference proteome</keyword>
<dbReference type="OrthoDB" id="1433593at2"/>
<feature type="chain" id="PRO_5020518722" evidence="2">
    <location>
        <begin position="22"/>
        <end position="312"/>
    </location>
</feature>
<feature type="signal peptide" evidence="2">
    <location>
        <begin position="1"/>
        <end position="21"/>
    </location>
</feature>
<dbReference type="Pfam" id="PF18962">
    <property type="entry name" value="Por_Secre_tail"/>
    <property type="match status" value="1"/>
</dbReference>
<protein>
    <submittedName>
        <fullName evidence="4">T9SS type A sorting domain-containing protein</fullName>
    </submittedName>
</protein>
<evidence type="ECO:0000313" key="4">
    <source>
        <dbReference type="EMBL" id="RXR22608.1"/>
    </source>
</evidence>
<dbReference type="Proteomes" id="UP000289857">
    <property type="component" value="Unassembled WGS sequence"/>
</dbReference>
<organism evidence="4 5">
    <name type="scientific">Flavobacterium stagni</name>
    <dbReference type="NCBI Taxonomy" id="2506421"/>
    <lineage>
        <taxon>Bacteria</taxon>
        <taxon>Pseudomonadati</taxon>
        <taxon>Bacteroidota</taxon>
        <taxon>Flavobacteriia</taxon>
        <taxon>Flavobacteriales</taxon>
        <taxon>Flavobacteriaceae</taxon>
        <taxon>Flavobacterium</taxon>
    </lineage>
</organism>
<gene>
    <name evidence="4" type="ORF">EQG61_08485</name>
</gene>
<proteinExistence type="predicted"/>
<evidence type="ECO:0000259" key="3">
    <source>
        <dbReference type="Pfam" id="PF18962"/>
    </source>
</evidence>
<evidence type="ECO:0000256" key="2">
    <source>
        <dbReference type="SAM" id="SignalP"/>
    </source>
</evidence>
<evidence type="ECO:0000256" key="1">
    <source>
        <dbReference type="ARBA" id="ARBA00022729"/>
    </source>
</evidence>
<evidence type="ECO:0000313" key="5">
    <source>
        <dbReference type="Proteomes" id="UP000289857"/>
    </source>
</evidence>
<dbReference type="NCBIfam" id="TIGR04183">
    <property type="entry name" value="Por_Secre_tail"/>
    <property type="match status" value="1"/>
</dbReference>
<feature type="domain" description="Secretion system C-terminal sorting" evidence="3">
    <location>
        <begin position="255"/>
        <end position="310"/>
    </location>
</feature>
<dbReference type="AlphaFoldDB" id="A0A4Q1K9S7"/>